<dbReference type="Pfam" id="PF00512">
    <property type="entry name" value="HisKA"/>
    <property type="match status" value="1"/>
</dbReference>
<dbReference type="SUPFAM" id="SSF50998">
    <property type="entry name" value="Quinoprotein alcohol dehydrogenase-like"/>
    <property type="match status" value="1"/>
</dbReference>
<dbReference type="InterPro" id="IPR011110">
    <property type="entry name" value="Reg_prop"/>
</dbReference>
<evidence type="ECO:0000256" key="3">
    <source>
        <dbReference type="ARBA" id="ARBA00022553"/>
    </source>
</evidence>
<dbReference type="InterPro" id="IPR011123">
    <property type="entry name" value="Y_Y_Y"/>
</dbReference>
<sequence length="1301" mass="149252">MYKSILYLLAFLPVFLYGQVGSDRIYFNTLNSQDGLSQNEVDFIVQDSTGYLWFANASGINKYNGETFSLYEKSLRSTADMFIRDQKLFTDSSGNLWILSSDNELARFNFEKDSIVSLKNIKRPKSVAETSGGVIFIGTSGNGIYNIKPSKKDTLHIISEQFRKEDFQSITEYDGRIYTNTYHGVYELPQNNDLKPLITPPGIDSLYTMLNSSEKHGLWLGTKKMGLLSFDDQLQRFNIFKGFKNNRFRNDLYISYLFFDSRDRLWVATFGEGVFQIDFEKETIRHLISDPDNQYSIANNVVHSIYEDRHKRIWISTVNGASFFDEYLLKFNRLTSNELEETDISIIRSIDLDDEGNVWLGTLMNGVLKLDLKNATYQHYTSKNSELLTDRTFLVKNINGEMWLYNLDEKIQIVDRAGNFRDLDLTSNPKFQEAGTVKDIYQDSNGAIWFLTTKEMLLYKDSEIISWKELVDKPTDVSENFVFSIAEDKQKNLWFGTFNEGLISYNIDTGKTTYHPDIGRNDVITDIYIAKNDSIWLTTGTSGLIYYNPANNKQVFYNKKNGFLENTIYSILPGNDFLWMGTSRGLIRFNPKSSEVESFDISDGLQSLEFNSKARIKDFKSGILFFGGEKGINWFHPDDIKKNPFPPETVISQVYLFSEALGDNRDKSFKHSNNTFSFEFNSLHFSHPEKNEYRYRLTGYDNNWSSGGIDNSVRYTNLPPGDYEFQVISSNHDGVWDQSPATFSFIILKPWYGTNLAWIIYIILAVFISTGIYRYLKARWLLKAELEAEHKEAERLKELDVLKNRLYTNVSHEFRTPLTLISGPVTRQLSKEGLDPEHKENLKLIQRNSDRLLSLVDQLLDLSKLETGNLKISVKNQPIKPLLSQLISLFKYQAEEKNILLRSEISVKEKVWIDTEILEKVITNLLANAIKYTPENGEIICDIQTSANSLVINVVNNGVDLSPEDLPKLFKRYYQGNTQNPGSGIGLALVKELCFLSHGTIVANLLNQDQIQFTVTLPVNLEAYHPSELVEVEKDNLKKSFNSKIETSKNGLENKPVLLVVEDNRDVLKFIKSIFKEDYLLKTATNGIEGIEKSRKYIPDVIISDVMMPEMDGIEMTHKIKSHELTSHIPVILLTAKSGNFNEIEGLKSGADDYITKPFSETALKLKVFNLLELQKRLQEKFSETYKFQEIPCSNVDHEFLKKIYTTLEVHLTDTSLTAASLSEKLGISRTQLHRKLTALTGKSTTQFIRSFRCKIAKDYLHKTDLNISEIAYKVGFNSPSYFIKSFKQEFNSSPTALRNE</sequence>
<dbReference type="InterPro" id="IPR036890">
    <property type="entry name" value="HATPase_C_sf"/>
</dbReference>
<protein>
    <recommendedName>
        <fullName evidence="2">histidine kinase</fullName>
        <ecNumber evidence="2">2.7.13.3</ecNumber>
    </recommendedName>
</protein>
<dbReference type="InterPro" id="IPR003594">
    <property type="entry name" value="HATPase_dom"/>
</dbReference>
<reference evidence="12 13" key="1">
    <citation type="submission" date="2019-06" db="EMBL/GenBank/DDBJ databases">
        <title>Gramella sabulilitoris sp. nov., isolated from a marine sand.</title>
        <authorList>
            <person name="Yoon J.-H."/>
        </authorList>
    </citation>
    <scope>NUCLEOTIDE SEQUENCE [LARGE SCALE GENOMIC DNA]</scope>
    <source>
        <strain evidence="12 13">HSMS-1</strain>
    </source>
</reference>
<dbReference type="GO" id="GO:0000155">
    <property type="term" value="F:phosphorelay sensor kinase activity"/>
    <property type="evidence" value="ECO:0007669"/>
    <property type="project" value="InterPro"/>
</dbReference>
<dbReference type="GO" id="GO:0003700">
    <property type="term" value="F:DNA-binding transcription factor activity"/>
    <property type="evidence" value="ECO:0007669"/>
    <property type="project" value="InterPro"/>
</dbReference>
<keyword evidence="3 7" id="KW-0597">Phosphoprotein</keyword>
<dbReference type="RefSeq" id="WP_143409224.1">
    <property type="nucleotide sequence ID" value="NZ_VHSF01000001.1"/>
</dbReference>
<dbReference type="PROSITE" id="PS50109">
    <property type="entry name" value="HIS_KIN"/>
    <property type="match status" value="1"/>
</dbReference>
<accession>A0A550I650</accession>
<dbReference type="InterPro" id="IPR009057">
    <property type="entry name" value="Homeodomain-like_sf"/>
</dbReference>
<evidence type="ECO:0000256" key="4">
    <source>
        <dbReference type="ARBA" id="ARBA00023015"/>
    </source>
</evidence>
<dbReference type="Gene3D" id="3.30.565.10">
    <property type="entry name" value="Histidine kinase-like ATPase, C-terminal domain"/>
    <property type="match status" value="1"/>
</dbReference>
<dbReference type="Gene3D" id="3.40.50.2300">
    <property type="match status" value="1"/>
</dbReference>
<dbReference type="SUPFAM" id="SSF46689">
    <property type="entry name" value="Homeodomain-like"/>
    <property type="match status" value="1"/>
</dbReference>
<dbReference type="Gene3D" id="1.10.10.60">
    <property type="entry name" value="Homeodomain-like"/>
    <property type="match status" value="1"/>
</dbReference>
<dbReference type="SMART" id="SM00387">
    <property type="entry name" value="HATPase_c"/>
    <property type="match status" value="1"/>
</dbReference>
<dbReference type="InterPro" id="IPR003661">
    <property type="entry name" value="HisK_dim/P_dom"/>
</dbReference>
<dbReference type="EC" id="2.7.13.3" evidence="2"/>
<organism evidence="12 13">
    <name type="scientific">Christiangramia sabulilitoris</name>
    <dbReference type="NCBI Taxonomy" id="2583991"/>
    <lineage>
        <taxon>Bacteria</taxon>
        <taxon>Pseudomonadati</taxon>
        <taxon>Bacteroidota</taxon>
        <taxon>Flavobacteriia</taxon>
        <taxon>Flavobacteriales</taxon>
        <taxon>Flavobacteriaceae</taxon>
        <taxon>Christiangramia</taxon>
    </lineage>
</organism>
<feature type="domain" description="Response regulatory" evidence="11">
    <location>
        <begin position="1057"/>
        <end position="1172"/>
    </location>
</feature>
<evidence type="ECO:0000259" key="11">
    <source>
        <dbReference type="PROSITE" id="PS50110"/>
    </source>
</evidence>
<dbReference type="Pfam" id="PF00072">
    <property type="entry name" value="Response_reg"/>
    <property type="match status" value="1"/>
</dbReference>
<keyword evidence="8" id="KW-1133">Transmembrane helix</keyword>
<dbReference type="Gene3D" id="2.60.40.10">
    <property type="entry name" value="Immunoglobulins"/>
    <property type="match status" value="1"/>
</dbReference>
<keyword evidence="5" id="KW-0238">DNA-binding</keyword>
<evidence type="ECO:0000259" key="10">
    <source>
        <dbReference type="PROSITE" id="PS50109"/>
    </source>
</evidence>
<dbReference type="Gene3D" id="1.10.287.130">
    <property type="match status" value="1"/>
</dbReference>
<name>A0A550I650_9FLAO</name>
<dbReference type="PANTHER" id="PTHR43547">
    <property type="entry name" value="TWO-COMPONENT HISTIDINE KINASE"/>
    <property type="match status" value="1"/>
</dbReference>
<dbReference type="GO" id="GO:0043565">
    <property type="term" value="F:sequence-specific DNA binding"/>
    <property type="evidence" value="ECO:0007669"/>
    <property type="project" value="InterPro"/>
</dbReference>
<dbReference type="PROSITE" id="PS01124">
    <property type="entry name" value="HTH_ARAC_FAMILY_2"/>
    <property type="match status" value="1"/>
</dbReference>
<dbReference type="SMART" id="SM00342">
    <property type="entry name" value="HTH_ARAC"/>
    <property type="match status" value="1"/>
</dbReference>
<dbReference type="Pfam" id="PF07494">
    <property type="entry name" value="Reg_prop"/>
    <property type="match status" value="2"/>
</dbReference>
<dbReference type="Proteomes" id="UP000315131">
    <property type="component" value="Unassembled WGS sequence"/>
</dbReference>
<gene>
    <name evidence="12" type="ORF">FGM01_00815</name>
</gene>
<dbReference type="Pfam" id="PF02518">
    <property type="entry name" value="HATPase_c"/>
    <property type="match status" value="1"/>
</dbReference>
<dbReference type="SUPFAM" id="SSF47384">
    <property type="entry name" value="Homodimeric domain of signal transducing histidine kinase"/>
    <property type="match status" value="1"/>
</dbReference>
<evidence type="ECO:0000256" key="7">
    <source>
        <dbReference type="PROSITE-ProRule" id="PRU00169"/>
    </source>
</evidence>
<dbReference type="CDD" id="cd17574">
    <property type="entry name" value="REC_OmpR"/>
    <property type="match status" value="1"/>
</dbReference>
<keyword evidence="13" id="KW-1185">Reference proteome</keyword>
<dbReference type="SUPFAM" id="SSF63829">
    <property type="entry name" value="Calcium-dependent phosphotriesterase"/>
    <property type="match status" value="1"/>
</dbReference>
<dbReference type="PRINTS" id="PR00032">
    <property type="entry name" value="HTHARAC"/>
</dbReference>
<dbReference type="Pfam" id="PF07495">
    <property type="entry name" value="Y_Y_Y"/>
    <property type="match status" value="1"/>
</dbReference>
<comment type="caution">
    <text evidence="12">The sequence shown here is derived from an EMBL/GenBank/DDBJ whole genome shotgun (WGS) entry which is preliminary data.</text>
</comment>
<dbReference type="EMBL" id="VHSF01000001">
    <property type="protein sequence ID" value="TRO66455.1"/>
    <property type="molecule type" value="Genomic_DNA"/>
</dbReference>
<dbReference type="SMART" id="SM00448">
    <property type="entry name" value="REC"/>
    <property type="match status" value="1"/>
</dbReference>
<evidence type="ECO:0000313" key="13">
    <source>
        <dbReference type="Proteomes" id="UP000315131"/>
    </source>
</evidence>
<dbReference type="Gene3D" id="2.130.10.10">
    <property type="entry name" value="YVTN repeat-like/Quinoprotein amine dehydrogenase"/>
    <property type="match status" value="2"/>
</dbReference>
<evidence type="ECO:0000256" key="8">
    <source>
        <dbReference type="SAM" id="Phobius"/>
    </source>
</evidence>
<dbReference type="InterPro" id="IPR011047">
    <property type="entry name" value="Quinoprotein_ADH-like_sf"/>
</dbReference>
<dbReference type="InterPro" id="IPR036097">
    <property type="entry name" value="HisK_dim/P_sf"/>
</dbReference>
<dbReference type="SMART" id="SM00388">
    <property type="entry name" value="HisKA"/>
    <property type="match status" value="1"/>
</dbReference>
<dbReference type="InterPro" id="IPR013783">
    <property type="entry name" value="Ig-like_fold"/>
</dbReference>
<dbReference type="CDD" id="cd00082">
    <property type="entry name" value="HisKA"/>
    <property type="match status" value="1"/>
</dbReference>
<feature type="domain" description="Histidine kinase" evidence="10">
    <location>
        <begin position="809"/>
        <end position="1021"/>
    </location>
</feature>
<keyword evidence="6" id="KW-0804">Transcription</keyword>
<dbReference type="OrthoDB" id="358279at2"/>
<dbReference type="InterPro" id="IPR020449">
    <property type="entry name" value="Tscrpt_reg_AraC-type_HTH"/>
</dbReference>
<evidence type="ECO:0000313" key="12">
    <source>
        <dbReference type="EMBL" id="TRO66455.1"/>
    </source>
</evidence>
<evidence type="ECO:0000256" key="5">
    <source>
        <dbReference type="ARBA" id="ARBA00023125"/>
    </source>
</evidence>
<dbReference type="InterPro" id="IPR011006">
    <property type="entry name" value="CheY-like_superfamily"/>
</dbReference>
<feature type="transmembrane region" description="Helical" evidence="8">
    <location>
        <begin position="756"/>
        <end position="776"/>
    </location>
</feature>
<keyword evidence="8" id="KW-0472">Membrane</keyword>
<dbReference type="InterPro" id="IPR001789">
    <property type="entry name" value="Sig_transdc_resp-reg_receiver"/>
</dbReference>
<feature type="modified residue" description="4-aspartylphosphate" evidence="7">
    <location>
        <position position="1105"/>
    </location>
</feature>
<evidence type="ECO:0000256" key="2">
    <source>
        <dbReference type="ARBA" id="ARBA00012438"/>
    </source>
</evidence>
<evidence type="ECO:0000256" key="6">
    <source>
        <dbReference type="ARBA" id="ARBA00023163"/>
    </source>
</evidence>
<dbReference type="InterPro" id="IPR015943">
    <property type="entry name" value="WD40/YVTN_repeat-like_dom_sf"/>
</dbReference>
<feature type="domain" description="HTH araC/xylS-type" evidence="9">
    <location>
        <begin position="1202"/>
        <end position="1301"/>
    </location>
</feature>
<dbReference type="FunFam" id="1.10.287.130:FF:000045">
    <property type="entry name" value="Two-component system sensor histidine kinase/response regulator"/>
    <property type="match status" value="1"/>
</dbReference>
<evidence type="ECO:0000259" key="9">
    <source>
        <dbReference type="PROSITE" id="PS01124"/>
    </source>
</evidence>
<dbReference type="InterPro" id="IPR018060">
    <property type="entry name" value="HTH_AraC"/>
</dbReference>
<dbReference type="InterPro" id="IPR005467">
    <property type="entry name" value="His_kinase_dom"/>
</dbReference>
<keyword evidence="4" id="KW-0805">Transcription regulation</keyword>
<keyword evidence="8" id="KW-0812">Transmembrane</keyword>
<dbReference type="PANTHER" id="PTHR43547:SF2">
    <property type="entry name" value="HYBRID SIGNAL TRANSDUCTION HISTIDINE KINASE C"/>
    <property type="match status" value="1"/>
</dbReference>
<dbReference type="SUPFAM" id="SSF55874">
    <property type="entry name" value="ATPase domain of HSP90 chaperone/DNA topoisomerase II/histidine kinase"/>
    <property type="match status" value="1"/>
</dbReference>
<proteinExistence type="predicted"/>
<comment type="catalytic activity">
    <reaction evidence="1">
        <text>ATP + protein L-histidine = ADP + protein N-phospho-L-histidine.</text>
        <dbReference type="EC" id="2.7.13.3"/>
    </reaction>
</comment>
<dbReference type="PROSITE" id="PS50110">
    <property type="entry name" value="RESPONSE_REGULATORY"/>
    <property type="match status" value="1"/>
</dbReference>
<dbReference type="Pfam" id="PF12833">
    <property type="entry name" value="HTH_18"/>
    <property type="match status" value="1"/>
</dbReference>
<evidence type="ECO:0000256" key="1">
    <source>
        <dbReference type="ARBA" id="ARBA00000085"/>
    </source>
</evidence>
<dbReference type="SUPFAM" id="SSF52172">
    <property type="entry name" value="CheY-like"/>
    <property type="match status" value="1"/>
</dbReference>